<feature type="non-terminal residue" evidence="1">
    <location>
        <position position="1"/>
    </location>
</feature>
<evidence type="ECO:0000313" key="1">
    <source>
        <dbReference type="EMBL" id="GAF68529.1"/>
    </source>
</evidence>
<dbReference type="EMBL" id="BARS01007712">
    <property type="protein sequence ID" value="GAF68529.1"/>
    <property type="molecule type" value="Genomic_DNA"/>
</dbReference>
<sequence>VTNGYLTLAQTPTVVSNVTCAVHGGVEQFNKQWLSASEATPDFDILSTNQFHFNNNGAAEGLSEDMVEGDVLILRYAY</sequence>
<comment type="caution">
    <text evidence="1">The sequence shown here is derived from an EMBL/GenBank/DDBJ whole genome shotgun (WGS) entry which is preliminary data.</text>
</comment>
<name>X0RI74_9ZZZZ</name>
<accession>X0RI74</accession>
<dbReference type="AlphaFoldDB" id="X0RI74"/>
<reference evidence="1" key="1">
    <citation type="journal article" date="2014" name="Front. Microbiol.">
        <title>High frequency of phylogenetically diverse reductive dehalogenase-homologous genes in deep subseafloor sedimentary metagenomes.</title>
        <authorList>
            <person name="Kawai M."/>
            <person name="Futagami T."/>
            <person name="Toyoda A."/>
            <person name="Takaki Y."/>
            <person name="Nishi S."/>
            <person name="Hori S."/>
            <person name="Arai W."/>
            <person name="Tsubouchi T."/>
            <person name="Morono Y."/>
            <person name="Uchiyama I."/>
            <person name="Ito T."/>
            <person name="Fujiyama A."/>
            <person name="Inagaki F."/>
            <person name="Takami H."/>
        </authorList>
    </citation>
    <scope>NUCLEOTIDE SEQUENCE</scope>
    <source>
        <strain evidence="1">Expedition CK06-06</strain>
    </source>
</reference>
<gene>
    <name evidence="1" type="ORF">S01H1_14800</name>
</gene>
<organism evidence="1">
    <name type="scientific">marine sediment metagenome</name>
    <dbReference type="NCBI Taxonomy" id="412755"/>
    <lineage>
        <taxon>unclassified sequences</taxon>
        <taxon>metagenomes</taxon>
        <taxon>ecological metagenomes</taxon>
    </lineage>
</organism>
<protein>
    <submittedName>
        <fullName evidence="1">Uncharacterized protein</fullName>
    </submittedName>
</protein>
<proteinExistence type="predicted"/>